<reference evidence="2" key="1">
    <citation type="submission" date="2016-10" db="EMBL/GenBank/DDBJ databases">
        <authorList>
            <person name="Varghese N."/>
            <person name="Submissions S."/>
        </authorList>
    </citation>
    <scope>NUCLEOTIDE SEQUENCE [LARGE SCALE GENOMIC DNA]</scope>
    <source>
        <strain evidence="2">LMG 26031</strain>
    </source>
</reference>
<name>A0A1H6W336_9BURK</name>
<evidence type="ECO:0000313" key="2">
    <source>
        <dbReference type="Proteomes" id="UP000198866"/>
    </source>
</evidence>
<gene>
    <name evidence="1" type="ORF">SAMN05192539_1006217</name>
</gene>
<organism evidence="1 2">
    <name type="scientific">Paraburkholderia diazotrophica</name>
    <dbReference type="NCBI Taxonomy" id="667676"/>
    <lineage>
        <taxon>Bacteria</taxon>
        <taxon>Pseudomonadati</taxon>
        <taxon>Pseudomonadota</taxon>
        <taxon>Betaproteobacteria</taxon>
        <taxon>Burkholderiales</taxon>
        <taxon>Burkholderiaceae</taxon>
        <taxon>Paraburkholderia</taxon>
    </lineage>
</organism>
<accession>A0A1H6W336</accession>
<keyword evidence="2" id="KW-1185">Reference proteome</keyword>
<protein>
    <submittedName>
        <fullName evidence="1">Uncharacterized protein</fullName>
    </submittedName>
</protein>
<proteinExistence type="predicted"/>
<dbReference type="STRING" id="667676.SAMN05192539_1006217"/>
<evidence type="ECO:0000313" key="1">
    <source>
        <dbReference type="EMBL" id="SEJ08477.1"/>
    </source>
</evidence>
<sequence length="71" mass="7760">MQTDDHDGAVAIRVMVYPSKVKKACADKNVDGPTTIARSFTMTVHVVCGHRIASLPFGRRRAKGEVWTCGD</sequence>
<dbReference type="EMBL" id="FNYE01000006">
    <property type="protein sequence ID" value="SEJ08477.1"/>
    <property type="molecule type" value="Genomic_DNA"/>
</dbReference>
<dbReference type="AlphaFoldDB" id="A0A1H6W336"/>
<dbReference type="Proteomes" id="UP000198866">
    <property type="component" value="Unassembled WGS sequence"/>
</dbReference>